<feature type="compositionally biased region" description="Basic and acidic residues" evidence="1">
    <location>
        <begin position="1"/>
        <end position="10"/>
    </location>
</feature>
<feature type="non-terminal residue" evidence="3">
    <location>
        <position position="1"/>
    </location>
</feature>
<accession>A0A267G0X9</accession>
<proteinExistence type="predicted"/>
<reference evidence="3 4" key="1">
    <citation type="submission" date="2017-06" db="EMBL/GenBank/DDBJ databases">
        <title>A platform for efficient transgenesis in Macrostomum lignano, a flatworm model organism for stem cell research.</title>
        <authorList>
            <person name="Berezikov E."/>
        </authorList>
    </citation>
    <scope>NUCLEOTIDE SEQUENCE [LARGE SCALE GENOMIC DNA]</scope>
    <source>
        <strain evidence="3">DV1</strain>
        <tissue evidence="3">Whole organism</tissue>
    </source>
</reference>
<dbReference type="Pfam" id="PF14825">
    <property type="entry name" value="CFAP77"/>
    <property type="match status" value="1"/>
</dbReference>
<dbReference type="EMBL" id="NIVC01001898">
    <property type="protein sequence ID" value="PAA62809.1"/>
    <property type="molecule type" value="Genomic_DNA"/>
</dbReference>
<feature type="region of interest" description="Disordered" evidence="1">
    <location>
        <begin position="1"/>
        <end position="37"/>
    </location>
</feature>
<feature type="region of interest" description="Disordered" evidence="1">
    <location>
        <begin position="81"/>
        <end position="100"/>
    </location>
</feature>
<protein>
    <submittedName>
        <fullName evidence="3">Uncharacterized protein</fullName>
    </submittedName>
</protein>
<dbReference type="Proteomes" id="UP000215902">
    <property type="component" value="Unassembled WGS sequence"/>
</dbReference>
<evidence type="ECO:0000313" key="4">
    <source>
        <dbReference type="Proteomes" id="UP000215902"/>
    </source>
</evidence>
<dbReference type="InterPro" id="IPR029147">
    <property type="entry name" value="CFAP77"/>
</dbReference>
<dbReference type="AlphaFoldDB" id="A0A267G0X9"/>
<evidence type="ECO:0000313" key="3">
    <source>
        <dbReference type="EMBL" id="PAA78977.1"/>
    </source>
</evidence>
<name>A0A267G0X9_9PLAT</name>
<evidence type="ECO:0000256" key="1">
    <source>
        <dbReference type="SAM" id="MobiDB-lite"/>
    </source>
</evidence>
<dbReference type="OrthoDB" id="532484at2759"/>
<comment type="caution">
    <text evidence="3">The sequence shown here is derived from an EMBL/GenBank/DDBJ whole genome shotgun (WGS) entry which is preliminary data.</text>
</comment>
<sequence length="253" mass="28589">GEAAEPEDRLQAYQADEPDSAEQRQQPQQFDQTRHIAGSYQALLKRPKQRLQRNYLSINREAARLGYASLRQASDFRALRGGASGPSCPPSANGDSNLSADDELQAPAASRQQQMTRQLPVPMTYGVRTQSGDPLHELLSNRYFTEWQQSRFDRHSVKSATEAVRPDFTQPTMTRAAMLRQRLLPVDASYPSALQTQQQQLPWRLARFERSARPQLDTFRSERARQAAVAAWRAEQSHRQGPVGLGIYAASRR</sequence>
<dbReference type="EMBL" id="NIVC01000658">
    <property type="protein sequence ID" value="PAA78977.1"/>
    <property type="molecule type" value="Genomic_DNA"/>
</dbReference>
<evidence type="ECO:0000313" key="2">
    <source>
        <dbReference type="EMBL" id="PAA62809.1"/>
    </source>
</evidence>
<dbReference type="STRING" id="282301.A0A267G0X9"/>
<keyword evidence="4" id="KW-1185">Reference proteome</keyword>
<gene>
    <name evidence="3" type="ORF">BOX15_Mlig015047g1</name>
    <name evidence="2" type="ORF">BOX15_Mlig028998g1</name>
</gene>
<organism evidence="3 4">
    <name type="scientific">Macrostomum lignano</name>
    <dbReference type="NCBI Taxonomy" id="282301"/>
    <lineage>
        <taxon>Eukaryota</taxon>
        <taxon>Metazoa</taxon>
        <taxon>Spiralia</taxon>
        <taxon>Lophotrochozoa</taxon>
        <taxon>Platyhelminthes</taxon>
        <taxon>Rhabditophora</taxon>
        <taxon>Macrostomorpha</taxon>
        <taxon>Macrostomida</taxon>
        <taxon>Macrostomidae</taxon>
        <taxon>Macrostomum</taxon>
    </lineage>
</organism>